<dbReference type="SUPFAM" id="SSF55874">
    <property type="entry name" value="ATPase domain of HSP90 chaperone/DNA topoisomerase II/histidine kinase"/>
    <property type="match status" value="1"/>
</dbReference>
<sequence>MTPSFTTAIPIIVHDPRLVWRYHLQTLLRLLPAFAPAMVILPVLFGPWLWLDCLLVVLVSTSTSWRYLHELRDAGIALTPQMISARPRLAIKSPLDPLTTFDACAETLSGLALGRALGYPGPAAFSYRPFKGRIMLAPPRSMFLWRRTEVVVSGEPGQVIDIEIRGRFGLDFFHVQRGEAWQVVQVVADHLRIELKRRHDIAQLRKRERDLERAALHAKLAALQAQVEPHFLFNTLANLKYLVRTDSALAQQMLDHLVGYLHNAMPDMRRVSSTLGRELALAGDYLAIMRIRMGERLSFRIEADDAARVLPFPPAMLISLVENAIKHGLESATRPGELVIRATLDDGALRVTVADNGAGLCDEPGQGVGLANIHERLQLLYGARASLTVLAPQAGGVQATLVVPVVPQEAA</sequence>
<dbReference type="PANTHER" id="PTHR34220:SF9">
    <property type="entry name" value="SIGNAL TRANSDUCTION HISTIDINE KINASE INTERNAL REGION DOMAIN-CONTAINING PROTEIN"/>
    <property type="match status" value="1"/>
</dbReference>
<name>A0ABZ0XXT7_9BURK</name>
<protein>
    <submittedName>
        <fullName evidence="3">Sensor histidine kinase</fullName>
    </submittedName>
</protein>
<feature type="domain" description="Histidine kinase/HSP90-like ATPase" evidence="2">
    <location>
        <begin position="312"/>
        <end position="407"/>
    </location>
</feature>
<keyword evidence="1" id="KW-1133">Transmembrane helix</keyword>
<evidence type="ECO:0000313" key="4">
    <source>
        <dbReference type="Proteomes" id="UP001326110"/>
    </source>
</evidence>
<dbReference type="GeneID" id="43166830"/>
<dbReference type="Proteomes" id="UP001326110">
    <property type="component" value="Chromosome"/>
</dbReference>
<keyword evidence="4" id="KW-1185">Reference proteome</keyword>
<dbReference type="EMBL" id="CP140152">
    <property type="protein sequence ID" value="WQH04576.1"/>
    <property type="molecule type" value="Genomic_DNA"/>
</dbReference>
<dbReference type="InterPro" id="IPR050640">
    <property type="entry name" value="Bact_2-comp_sensor_kinase"/>
</dbReference>
<dbReference type="PANTHER" id="PTHR34220">
    <property type="entry name" value="SENSOR HISTIDINE KINASE YPDA"/>
    <property type="match status" value="1"/>
</dbReference>
<evidence type="ECO:0000313" key="3">
    <source>
        <dbReference type="EMBL" id="WQH04576.1"/>
    </source>
</evidence>
<dbReference type="GO" id="GO:0016301">
    <property type="term" value="F:kinase activity"/>
    <property type="evidence" value="ECO:0007669"/>
    <property type="project" value="UniProtKB-KW"/>
</dbReference>
<dbReference type="RefSeq" id="WP_019924180.1">
    <property type="nucleotide sequence ID" value="NZ_CP140152.1"/>
</dbReference>
<evidence type="ECO:0000256" key="1">
    <source>
        <dbReference type="SAM" id="Phobius"/>
    </source>
</evidence>
<keyword evidence="3" id="KW-0808">Transferase</keyword>
<feature type="transmembrane region" description="Helical" evidence="1">
    <location>
        <begin position="27"/>
        <end position="51"/>
    </location>
</feature>
<gene>
    <name evidence="3" type="ORF">SR858_26655</name>
</gene>
<dbReference type="InterPro" id="IPR003594">
    <property type="entry name" value="HATPase_dom"/>
</dbReference>
<keyword evidence="3" id="KW-0418">Kinase</keyword>
<dbReference type="InterPro" id="IPR010559">
    <property type="entry name" value="Sig_transdc_His_kin_internal"/>
</dbReference>
<keyword evidence="1" id="KW-0472">Membrane</keyword>
<organism evidence="3 4">
    <name type="scientific">Duganella zoogloeoides</name>
    <dbReference type="NCBI Taxonomy" id="75659"/>
    <lineage>
        <taxon>Bacteria</taxon>
        <taxon>Pseudomonadati</taxon>
        <taxon>Pseudomonadota</taxon>
        <taxon>Betaproteobacteria</taxon>
        <taxon>Burkholderiales</taxon>
        <taxon>Oxalobacteraceae</taxon>
        <taxon>Telluria group</taxon>
        <taxon>Duganella</taxon>
    </lineage>
</organism>
<evidence type="ECO:0000259" key="2">
    <source>
        <dbReference type="SMART" id="SM00387"/>
    </source>
</evidence>
<dbReference type="Pfam" id="PF06580">
    <property type="entry name" value="His_kinase"/>
    <property type="match status" value="1"/>
</dbReference>
<keyword evidence="1" id="KW-0812">Transmembrane</keyword>
<reference evidence="3 4" key="1">
    <citation type="submission" date="2023-11" db="EMBL/GenBank/DDBJ databases">
        <title>MicrobeMod: A computational toolkit for identifying prokaryotic methylation and restriction-modification with nanopore sequencing.</title>
        <authorList>
            <person name="Crits-Christoph A."/>
            <person name="Kang S.C."/>
            <person name="Lee H."/>
            <person name="Ostrov N."/>
        </authorList>
    </citation>
    <scope>NUCLEOTIDE SEQUENCE [LARGE SCALE GENOMIC DNA]</scope>
    <source>
        <strain evidence="3 4">ATCC 25935</strain>
    </source>
</reference>
<dbReference type="Pfam" id="PF02518">
    <property type="entry name" value="HATPase_c"/>
    <property type="match status" value="1"/>
</dbReference>
<accession>A0ABZ0XXT7</accession>
<dbReference type="Gene3D" id="3.30.565.10">
    <property type="entry name" value="Histidine kinase-like ATPase, C-terminal domain"/>
    <property type="match status" value="1"/>
</dbReference>
<proteinExistence type="predicted"/>
<dbReference type="InterPro" id="IPR036890">
    <property type="entry name" value="HATPase_C_sf"/>
</dbReference>
<dbReference type="SMART" id="SM00387">
    <property type="entry name" value="HATPase_c"/>
    <property type="match status" value="1"/>
</dbReference>